<protein>
    <recommendedName>
        <fullName evidence="4">FYVE-type domain-containing protein</fullName>
    </recommendedName>
</protein>
<feature type="compositionally biased region" description="Polar residues" evidence="1">
    <location>
        <begin position="8"/>
        <end position="20"/>
    </location>
</feature>
<organism evidence="2 3">
    <name type="scientific">Phytophthora ramorum</name>
    <name type="common">Sudden oak death agent</name>
    <dbReference type="NCBI Taxonomy" id="164328"/>
    <lineage>
        <taxon>Eukaryota</taxon>
        <taxon>Sar</taxon>
        <taxon>Stramenopiles</taxon>
        <taxon>Oomycota</taxon>
        <taxon>Peronosporomycetes</taxon>
        <taxon>Peronosporales</taxon>
        <taxon>Peronosporaceae</taxon>
        <taxon>Phytophthora</taxon>
    </lineage>
</organism>
<dbReference type="Proteomes" id="UP000005238">
    <property type="component" value="Unassembled WGS sequence"/>
</dbReference>
<dbReference type="HOGENOM" id="CLU_015303_0_1_1"/>
<feature type="region of interest" description="Disordered" evidence="1">
    <location>
        <begin position="1"/>
        <end position="21"/>
    </location>
</feature>
<dbReference type="InterPro" id="IPR023393">
    <property type="entry name" value="START-like_dom_sf"/>
</dbReference>
<evidence type="ECO:0000313" key="3">
    <source>
        <dbReference type="Proteomes" id="UP000005238"/>
    </source>
</evidence>
<keyword evidence="3" id="KW-1185">Reference proteome</keyword>
<dbReference type="PANTHER" id="PTHR13510">
    <property type="entry name" value="FYVE-FINGER-CONTAINING RAB5 EFFECTOR PROTEIN RABENOSYN-5-RELATED"/>
    <property type="match status" value="1"/>
</dbReference>
<sequence>MTFCSGAEAQQTDPWTSTSVDKGPTVSKMVKCGRTGKRRPALFISTVSVAVMRFPLPADTFPTLSLPLDDQDTLKNLASAFIDDAVVQYRAFRQNDAIDDARWKLIKKRDGLSSYLDRELGDPAATRNSVRESVGSMTFSRKLHGVLTVGTIDGSLNDQMYGMHHCTMELMRIKSAYMVDKIADGKILSEICAPTVEDPVHGLYIKWSVSDFAPAWLKKVIRPRDFVFLDGTGMIEDDSTGEKIGYSLMHSLQIPDIRELTDHQIVRGTLSIVALFRQVSPGVVHVFMKGFVDSMGDIHTSVAIPATAEALMSYRRGVYCGQMKKLNWLLKTKKTVVLDRASGVCSICQRTVKKASSTCQVCMNQVCSSCSAMQKLAFLSTSRRIVRRNLTFCASCLRVAALADGLDVAAEELRSQNPLEFFELSSNDSGTPASPSNSTLPDIQQEFFG</sequence>
<dbReference type="VEuPathDB" id="FungiDB:KRP22_10434"/>
<dbReference type="EnsemblProtists" id="Phyra79450">
    <property type="protein sequence ID" value="Phyra79450"/>
    <property type="gene ID" value="Phyra79450"/>
</dbReference>
<reference evidence="2" key="2">
    <citation type="submission" date="2015-06" db="UniProtKB">
        <authorList>
            <consortium name="EnsemblProtists"/>
        </authorList>
    </citation>
    <scope>IDENTIFICATION</scope>
    <source>
        <strain evidence="2">Pr102</strain>
    </source>
</reference>
<dbReference type="VEuPathDB" id="FungiDB:KRP23_7210"/>
<dbReference type="Gene3D" id="3.30.530.20">
    <property type="match status" value="1"/>
</dbReference>
<dbReference type="InParanoid" id="H3GRG0"/>
<dbReference type="OMA" id="NDQMYGM"/>
<dbReference type="PANTHER" id="PTHR13510:SF44">
    <property type="entry name" value="RABENOSYN-5"/>
    <property type="match status" value="1"/>
</dbReference>
<proteinExistence type="predicted"/>
<dbReference type="EMBL" id="DS566037">
    <property type="status" value="NOT_ANNOTATED_CDS"/>
    <property type="molecule type" value="Genomic_DNA"/>
</dbReference>
<dbReference type="SUPFAM" id="SSF57903">
    <property type="entry name" value="FYVE/PHD zinc finger"/>
    <property type="match status" value="1"/>
</dbReference>
<dbReference type="eggNOG" id="ENOG502SIHI">
    <property type="taxonomic scope" value="Eukaryota"/>
</dbReference>
<evidence type="ECO:0008006" key="4">
    <source>
        <dbReference type="Google" id="ProtNLM"/>
    </source>
</evidence>
<accession>H3GRG0</accession>
<dbReference type="AlphaFoldDB" id="H3GRG0"/>
<evidence type="ECO:0000313" key="2">
    <source>
        <dbReference type="EnsemblProtists" id="Phyra79450"/>
    </source>
</evidence>
<dbReference type="InterPro" id="IPR011011">
    <property type="entry name" value="Znf_FYVE_PHD"/>
</dbReference>
<name>H3GRG0_PHYRM</name>
<reference evidence="3" key="1">
    <citation type="journal article" date="2006" name="Science">
        <title>Phytophthora genome sequences uncover evolutionary origins and mechanisms of pathogenesis.</title>
        <authorList>
            <person name="Tyler B.M."/>
            <person name="Tripathy S."/>
            <person name="Zhang X."/>
            <person name="Dehal P."/>
            <person name="Jiang R.H."/>
            <person name="Aerts A."/>
            <person name="Arredondo F.D."/>
            <person name="Baxter L."/>
            <person name="Bensasson D."/>
            <person name="Beynon J.L."/>
            <person name="Chapman J."/>
            <person name="Damasceno C.M."/>
            <person name="Dorrance A.E."/>
            <person name="Dou D."/>
            <person name="Dickerman A.W."/>
            <person name="Dubchak I.L."/>
            <person name="Garbelotto M."/>
            <person name="Gijzen M."/>
            <person name="Gordon S.G."/>
            <person name="Govers F."/>
            <person name="Grunwald N.J."/>
            <person name="Huang W."/>
            <person name="Ivors K.L."/>
            <person name="Jones R.W."/>
            <person name="Kamoun S."/>
            <person name="Krampis K."/>
            <person name="Lamour K.H."/>
            <person name="Lee M.K."/>
            <person name="McDonald W.H."/>
            <person name="Medina M."/>
            <person name="Meijer H.J."/>
            <person name="Nordberg E.K."/>
            <person name="Maclean D.J."/>
            <person name="Ospina-Giraldo M.D."/>
            <person name="Morris P.F."/>
            <person name="Phuntumart V."/>
            <person name="Putnam N.H."/>
            <person name="Rash S."/>
            <person name="Rose J.K."/>
            <person name="Sakihama Y."/>
            <person name="Salamov A.A."/>
            <person name="Savidor A."/>
            <person name="Scheuring C.F."/>
            <person name="Smith B.M."/>
            <person name="Sobral B.W."/>
            <person name="Terry A."/>
            <person name="Torto-Alalibo T.A."/>
            <person name="Win J."/>
            <person name="Xu Z."/>
            <person name="Zhang H."/>
            <person name="Grigoriev I.V."/>
            <person name="Rokhsar D.S."/>
            <person name="Boore J.L."/>
        </authorList>
    </citation>
    <scope>NUCLEOTIDE SEQUENCE [LARGE SCALE GENOMIC DNA]</scope>
    <source>
        <strain evidence="3">Pr102</strain>
    </source>
</reference>
<evidence type="ECO:0000256" key="1">
    <source>
        <dbReference type="SAM" id="MobiDB-lite"/>
    </source>
</evidence>
<dbReference type="InterPro" id="IPR052727">
    <property type="entry name" value="Rab4/Rab5_effector"/>
</dbReference>